<dbReference type="OrthoDB" id="42260at2157"/>
<organism evidence="2 5">
    <name type="scientific">Sulfolobus acidocaldarius</name>
    <dbReference type="NCBI Taxonomy" id="2285"/>
    <lineage>
        <taxon>Archaea</taxon>
        <taxon>Thermoproteota</taxon>
        <taxon>Thermoprotei</taxon>
        <taxon>Sulfolobales</taxon>
        <taxon>Sulfolobaceae</taxon>
        <taxon>Sulfolobus</taxon>
    </lineage>
</organism>
<dbReference type="GeneID" id="14550999"/>
<dbReference type="EMBL" id="CP013694">
    <property type="protein sequence ID" value="ALU29173.1"/>
    <property type="molecule type" value="Genomic_DNA"/>
</dbReference>
<dbReference type="Pfam" id="PF12187">
    <property type="entry name" value="VirArc_Nuclease"/>
    <property type="match status" value="1"/>
</dbReference>
<accession>A0A0U3GG93</accession>
<feature type="domain" description="D212 catalytic" evidence="1">
    <location>
        <begin position="4"/>
        <end position="198"/>
    </location>
</feature>
<dbReference type="EMBL" id="CP013695">
    <property type="protein sequence ID" value="ALU31899.1"/>
    <property type="molecule type" value="Genomic_DNA"/>
</dbReference>
<proteinExistence type="predicted"/>
<dbReference type="InterPro" id="IPR022012">
    <property type="entry name" value="D212_cat_dom"/>
</dbReference>
<evidence type="ECO:0000313" key="5">
    <source>
        <dbReference type="Proteomes" id="UP000065473"/>
    </source>
</evidence>
<evidence type="ECO:0000259" key="1">
    <source>
        <dbReference type="Pfam" id="PF12187"/>
    </source>
</evidence>
<dbReference type="RefSeq" id="WP_011277383.1">
    <property type="nucleotide sequence ID" value="NZ_BHWZ01000001.1"/>
</dbReference>
<dbReference type="AlphaFoldDB" id="A0A0U3GG93"/>
<protein>
    <recommendedName>
        <fullName evidence="1">D212 catalytic domain-containing protein</fullName>
    </recommendedName>
</protein>
<evidence type="ECO:0000313" key="4">
    <source>
        <dbReference type="Proteomes" id="UP000060043"/>
    </source>
</evidence>
<dbReference type="Proteomes" id="UP000060043">
    <property type="component" value="Chromosome"/>
</dbReference>
<evidence type="ECO:0000313" key="2">
    <source>
        <dbReference type="EMBL" id="ALU29173.1"/>
    </source>
</evidence>
<reference evidence="4 5" key="1">
    <citation type="submission" date="2015-12" db="EMBL/GenBank/DDBJ databases">
        <title>A stable core within a dynamic pangenome in Sulfolobus acidocaldarius.</title>
        <authorList>
            <person name="Anderson R."/>
            <person name="Kouris A."/>
            <person name="Seward C."/>
            <person name="Campbell K."/>
            <person name="Whitaker R."/>
        </authorList>
    </citation>
    <scope>NUCLEOTIDE SEQUENCE [LARGE SCALE GENOMIC DNA]</scope>
    <source>
        <strain evidence="2 5">GG12-C01-09</strain>
        <strain evidence="3 4">NG05B_CO5_07</strain>
    </source>
</reference>
<dbReference type="InterPro" id="IPR043115">
    <property type="entry name" value="D212_cat_dom_sf"/>
</dbReference>
<dbReference type="Proteomes" id="UP000065473">
    <property type="component" value="Chromosome"/>
</dbReference>
<dbReference type="Gene3D" id="3.40.1350.50">
    <property type="entry name" value="D212 PD-(D/E)XK nuclease, catalytic motif"/>
    <property type="match status" value="1"/>
</dbReference>
<sequence>MSTDFKQRYWANSNFDGFEVPNEHLGREYLIYGLLHIKLKQWKEKGLIPDNIYLRRTGIGTLTSVINHDYYKDVLDKYDFTIYYHYKENGEDRYWPGLFIDTTGSSWTEEQSEQRYGEPIYAVLSTKVWVAQEFDVLGRTIFIHYNDREDKLKLIVALSILNLYGQNKIRLNEYEYGAKSQYYIIPVKFWKNITELRVIIKGYYQSFVEYLARVRCK</sequence>
<evidence type="ECO:0000313" key="3">
    <source>
        <dbReference type="EMBL" id="ALU31899.1"/>
    </source>
</evidence>
<gene>
    <name evidence="2" type="ORF">ATY89_03950</name>
    <name evidence="3" type="ORF">ATZ20_06975</name>
</gene>
<dbReference type="OMA" id="HYNDTED"/>
<name>A0A0U3GG93_9CREN</name>